<dbReference type="SMART" id="SM00066">
    <property type="entry name" value="GAL4"/>
    <property type="match status" value="1"/>
</dbReference>
<dbReference type="GO" id="GO:0003677">
    <property type="term" value="F:DNA binding"/>
    <property type="evidence" value="ECO:0007669"/>
    <property type="project" value="InterPro"/>
</dbReference>
<feature type="region of interest" description="Disordered" evidence="5">
    <location>
        <begin position="546"/>
        <end position="570"/>
    </location>
</feature>
<keyword evidence="3" id="KW-0804">Transcription</keyword>
<keyword evidence="2" id="KW-0805">Transcription regulation</keyword>
<dbReference type="PROSITE" id="PS00463">
    <property type="entry name" value="ZN2_CY6_FUNGAL_1"/>
    <property type="match status" value="1"/>
</dbReference>
<dbReference type="Pfam" id="PF00172">
    <property type="entry name" value="Zn_clus"/>
    <property type="match status" value="1"/>
</dbReference>
<dbReference type="RefSeq" id="XP_069227987.1">
    <property type="nucleotide sequence ID" value="XM_069375259.1"/>
</dbReference>
<evidence type="ECO:0000256" key="1">
    <source>
        <dbReference type="ARBA" id="ARBA00022723"/>
    </source>
</evidence>
<gene>
    <name evidence="7" type="ORF">WHR41_06654</name>
</gene>
<dbReference type="CDD" id="cd00067">
    <property type="entry name" value="GAL4"/>
    <property type="match status" value="1"/>
</dbReference>
<name>A0AB34KL96_9PEZI</name>
<accession>A0AB34KL96</accession>
<dbReference type="GeneID" id="96008097"/>
<feature type="domain" description="Zn(2)-C6 fungal-type" evidence="6">
    <location>
        <begin position="37"/>
        <end position="66"/>
    </location>
</feature>
<dbReference type="InterPro" id="IPR036864">
    <property type="entry name" value="Zn2-C6_fun-type_DNA-bd_sf"/>
</dbReference>
<dbReference type="Proteomes" id="UP000803884">
    <property type="component" value="Unassembled WGS sequence"/>
</dbReference>
<dbReference type="InterPro" id="IPR001138">
    <property type="entry name" value="Zn2Cys6_DnaBD"/>
</dbReference>
<evidence type="ECO:0000256" key="3">
    <source>
        <dbReference type="ARBA" id="ARBA00023163"/>
    </source>
</evidence>
<dbReference type="PANTHER" id="PTHR47424">
    <property type="entry name" value="REGULATORY PROTEIN GAL4"/>
    <property type="match status" value="1"/>
</dbReference>
<organism evidence="7 8">
    <name type="scientific">Cladosporium halotolerans</name>
    <dbReference type="NCBI Taxonomy" id="1052096"/>
    <lineage>
        <taxon>Eukaryota</taxon>
        <taxon>Fungi</taxon>
        <taxon>Dikarya</taxon>
        <taxon>Ascomycota</taxon>
        <taxon>Pezizomycotina</taxon>
        <taxon>Dothideomycetes</taxon>
        <taxon>Dothideomycetidae</taxon>
        <taxon>Cladosporiales</taxon>
        <taxon>Cladosporiaceae</taxon>
        <taxon>Cladosporium</taxon>
    </lineage>
</organism>
<dbReference type="Gene3D" id="4.10.240.10">
    <property type="entry name" value="Zn(2)-C6 fungal-type DNA-binding domain"/>
    <property type="match status" value="1"/>
</dbReference>
<comment type="caution">
    <text evidence="7">The sequence shown here is derived from an EMBL/GenBank/DDBJ whole genome shotgun (WGS) entry which is preliminary data.</text>
</comment>
<evidence type="ECO:0000259" key="6">
    <source>
        <dbReference type="PROSITE" id="PS50048"/>
    </source>
</evidence>
<keyword evidence="8" id="KW-1185">Reference proteome</keyword>
<dbReference type="EMBL" id="JAAQHG020000023">
    <property type="protein sequence ID" value="KAL1584881.1"/>
    <property type="molecule type" value="Genomic_DNA"/>
</dbReference>
<dbReference type="GO" id="GO:0000981">
    <property type="term" value="F:DNA-binding transcription factor activity, RNA polymerase II-specific"/>
    <property type="evidence" value="ECO:0007669"/>
    <property type="project" value="InterPro"/>
</dbReference>
<evidence type="ECO:0000256" key="2">
    <source>
        <dbReference type="ARBA" id="ARBA00023015"/>
    </source>
</evidence>
<dbReference type="InterPro" id="IPR051127">
    <property type="entry name" value="Fungal_SecMet_Regulators"/>
</dbReference>
<dbReference type="AlphaFoldDB" id="A0AB34KL96"/>
<dbReference type="CDD" id="cd12148">
    <property type="entry name" value="fungal_TF_MHR"/>
    <property type="match status" value="1"/>
</dbReference>
<sequence length="794" mass="88774">MDMAERVLSENWLSTEPARPAKRRHLATEDRQRAIRACDECRRLKEKCEDGEPCRRCRHLRRSCVFKAPAAAGAEKRRSVPAQSYQELLDRSLCMETILKHHFSNLELDLASLRRACDALPPSPPDTIHETDSSPQDVQVIGETTDQSTTSPGIEDEKCTVDYIDGTIAHYSGEFSHWNFSMRVKRNLDEAIAKSNVPDLRQPDGVPDFIRVGQANPDSSPIKEVLALLPPRPVADFLTDVFFKHATSVYYYLDRQWLAEMVEKMYSQPSLLEAKDITATSVVSMVLAVATQYVHLASPDRQQECDPPVSQDATTQSNSWELEIGSGFYRQVAKLLSEIIHSGSLLSVQACLLMGLYFLPIDASGLGFIYLNLSIKLAVQNGMHRRTNCGNFNLHTKEVRRRVWWTVYCMERKISIYHGRPTSIARSDIDTDLPTNLKLDARDSFEPSRLLASVQLTTLAESLQQEIFFLRKCQGPELGPTLNRIKRLQADVKSLRSCRRGADLANLAARSAISRAEIHQRLEQCSLEMFTGRPFILVNHRIRANESPHDPAKRTSRPFPTNTNNGPQDFGAGPVAPWETLVQDCISAAKEVIQLLHIMRTTGLGLARSSYVEYSSCRASLLVLIAYSTCYRTNELASTLQIGLNAIKEMASSGDSARSEISLLETLESALQHLRAFDPGPAKVNDTPVLGGYAGFINWYKERKATSDSHIDPLLASGPELSAEQVQATQPQDTQATNTERDTAYIGSNMMFDDSISGFDLFNTDASGAFFMPDFATHGFPEKDLYESFLRLPI</sequence>
<reference evidence="7 8" key="1">
    <citation type="journal article" date="2020" name="Microbiol. Resour. Announc.">
        <title>Draft Genome Sequence of a Cladosporium Species Isolated from the Mesophotic Ascidian Didemnum maculosum.</title>
        <authorList>
            <person name="Gioti A."/>
            <person name="Siaperas R."/>
            <person name="Nikolaivits E."/>
            <person name="Le Goff G."/>
            <person name="Ouazzani J."/>
            <person name="Kotoulas G."/>
            <person name="Topakas E."/>
        </authorList>
    </citation>
    <scope>NUCLEOTIDE SEQUENCE [LARGE SCALE GENOMIC DNA]</scope>
    <source>
        <strain evidence="7 8">TM138-S3</strain>
    </source>
</reference>
<proteinExistence type="predicted"/>
<dbReference type="PANTHER" id="PTHR47424:SF6">
    <property type="entry name" value="PROLINE UTILIZATION TRANS-ACTIVATOR"/>
    <property type="match status" value="1"/>
</dbReference>
<keyword evidence="4" id="KW-0539">Nucleus</keyword>
<dbReference type="Pfam" id="PF04082">
    <property type="entry name" value="Fungal_trans"/>
    <property type="match status" value="1"/>
</dbReference>
<dbReference type="GO" id="GO:0008270">
    <property type="term" value="F:zinc ion binding"/>
    <property type="evidence" value="ECO:0007669"/>
    <property type="project" value="InterPro"/>
</dbReference>
<dbReference type="GO" id="GO:0006351">
    <property type="term" value="P:DNA-templated transcription"/>
    <property type="evidence" value="ECO:0007669"/>
    <property type="project" value="InterPro"/>
</dbReference>
<dbReference type="SUPFAM" id="SSF57701">
    <property type="entry name" value="Zn2/Cys6 DNA-binding domain"/>
    <property type="match status" value="1"/>
</dbReference>
<dbReference type="InterPro" id="IPR007219">
    <property type="entry name" value="XnlR_reg_dom"/>
</dbReference>
<evidence type="ECO:0000256" key="5">
    <source>
        <dbReference type="SAM" id="MobiDB-lite"/>
    </source>
</evidence>
<feature type="compositionally biased region" description="Polar residues" evidence="5">
    <location>
        <begin position="558"/>
        <end position="567"/>
    </location>
</feature>
<keyword evidence="1" id="KW-0479">Metal-binding</keyword>
<evidence type="ECO:0000313" key="7">
    <source>
        <dbReference type="EMBL" id="KAL1584881.1"/>
    </source>
</evidence>
<dbReference type="PROSITE" id="PS50048">
    <property type="entry name" value="ZN2_CY6_FUNGAL_2"/>
    <property type="match status" value="1"/>
</dbReference>
<evidence type="ECO:0000256" key="4">
    <source>
        <dbReference type="ARBA" id="ARBA00023242"/>
    </source>
</evidence>
<protein>
    <recommendedName>
        <fullName evidence="6">Zn(2)-C6 fungal-type domain-containing protein</fullName>
    </recommendedName>
</protein>
<evidence type="ECO:0000313" key="8">
    <source>
        <dbReference type="Proteomes" id="UP000803884"/>
    </source>
</evidence>
<dbReference type="SMART" id="SM00906">
    <property type="entry name" value="Fungal_trans"/>
    <property type="match status" value="1"/>
</dbReference>